<dbReference type="Pfam" id="PF02769">
    <property type="entry name" value="AIRS_C"/>
    <property type="match status" value="1"/>
</dbReference>
<dbReference type="InterPro" id="IPR036676">
    <property type="entry name" value="PurM-like_C_sf"/>
</dbReference>
<dbReference type="Proteomes" id="UP000001933">
    <property type="component" value="Chromosome"/>
</dbReference>
<dbReference type="Pfam" id="PF00586">
    <property type="entry name" value="AIRS"/>
    <property type="match status" value="1"/>
</dbReference>
<feature type="domain" description="PurM-like C-terminal" evidence="3">
    <location>
        <begin position="162"/>
        <end position="314"/>
    </location>
</feature>
<dbReference type="Gene3D" id="3.90.650.10">
    <property type="entry name" value="PurM-like C-terminal domain"/>
    <property type="match status" value="1"/>
</dbReference>
<comment type="similarity">
    <text evidence="1">Belongs to the HypE family.</text>
</comment>
<dbReference type="KEGG" id="sat:SYN_00601"/>
<dbReference type="PIRSF" id="PIRSF005644">
    <property type="entry name" value="Hdrgns_mtr_HypE"/>
    <property type="match status" value="1"/>
</dbReference>
<keyword evidence="5" id="KW-1185">Reference proteome</keyword>
<dbReference type="PANTHER" id="PTHR30303">
    <property type="entry name" value="HYDROGENASE ISOENZYMES FORMATION PROTEIN HYPE"/>
    <property type="match status" value="1"/>
</dbReference>
<gene>
    <name evidence="4" type="ORF">SYN_00601</name>
</gene>
<organism evidence="4 5">
    <name type="scientific">Syntrophus aciditrophicus (strain SB)</name>
    <dbReference type="NCBI Taxonomy" id="56780"/>
    <lineage>
        <taxon>Bacteria</taxon>
        <taxon>Pseudomonadati</taxon>
        <taxon>Thermodesulfobacteriota</taxon>
        <taxon>Syntrophia</taxon>
        <taxon>Syntrophales</taxon>
        <taxon>Syntrophaceae</taxon>
        <taxon>Syntrophus</taxon>
    </lineage>
</organism>
<accession>Q2LVY0</accession>
<evidence type="ECO:0000259" key="2">
    <source>
        <dbReference type="Pfam" id="PF00586"/>
    </source>
</evidence>
<dbReference type="InterPro" id="IPR016188">
    <property type="entry name" value="PurM-like_N"/>
</dbReference>
<dbReference type="SUPFAM" id="SSF56042">
    <property type="entry name" value="PurM C-terminal domain-like"/>
    <property type="match status" value="1"/>
</dbReference>
<dbReference type="EMBL" id="CP000252">
    <property type="protein sequence ID" value="ABC78243.1"/>
    <property type="molecule type" value="Genomic_DNA"/>
</dbReference>
<dbReference type="InParanoid" id="Q2LVY0"/>
<dbReference type="PANTHER" id="PTHR30303:SF0">
    <property type="entry name" value="CARBAMOYL DEHYDRATASE HYPE"/>
    <property type="match status" value="1"/>
</dbReference>
<reference evidence="4 5" key="1">
    <citation type="journal article" date="2007" name="Proc. Natl. Acad. Sci. U.S.A.">
        <title>The genome of Syntrophus aciditrophicus: life at the thermodynamic limit of microbial growth.</title>
        <authorList>
            <person name="McInerney M.J."/>
            <person name="Rohlin L."/>
            <person name="Mouttaki H."/>
            <person name="Kim U."/>
            <person name="Krupp R.S."/>
            <person name="Rios-Hernandez L."/>
            <person name="Sieber J."/>
            <person name="Struchtemeyer C.G."/>
            <person name="Bhattacharyya A."/>
            <person name="Campbell J.W."/>
            <person name="Gunsalus R.P."/>
        </authorList>
    </citation>
    <scope>NUCLEOTIDE SEQUENCE [LARGE SCALE GENOMIC DNA]</scope>
    <source>
        <strain evidence="4 5">SB</strain>
    </source>
</reference>
<evidence type="ECO:0000313" key="5">
    <source>
        <dbReference type="Proteomes" id="UP000001933"/>
    </source>
</evidence>
<dbReference type="HOGENOM" id="CLU_049733_0_0_7"/>
<dbReference type="AlphaFoldDB" id="Q2LVY0"/>
<dbReference type="FunCoup" id="Q2LVY0">
    <property type="interactions" value="67"/>
</dbReference>
<dbReference type="InterPro" id="IPR036921">
    <property type="entry name" value="PurM-like_N_sf"/>
</dbReference>
<evidence type="ECO:0000313" key="4">
    <source>
        <dbReference type="EMBL" id="ABC78243.1"/>
    </source>
</evidence>
<evidence type="ECO:0000259" key="3">
    <source>
        <dbReference type="Pfam" id="PF02769"/>
    </source>
</evidence>
<protein>
    <submittedName>
        <fullName evidence="4">HypE-like hydrogenase expression/formation protein</fullName>
    </submittedName>
</protein>
<dbReference type="STRING" id="56780.SYN_00601"/>
<dbReference type="RefSeq" id="WP_011418262.1">
    <property type="nucleotide sequence ID" value="NC_007759.1"/>
</dbReference>
<dbReference type="NCBIfam" id="TIGR02124">
    <property type="entry name" value="hypE"/>
    <property type="match status" value="1"/>
</dbReference>
<evidence type="ECO:0000256" key="1">
    <source>
        <dbReference type="ARBA" id="ARBA00006243"/>
    </source>
</evidence>
<dbReference type="InterPro" id="IPR011854">
    <property type="entry name" value="HypE"/>
</dbReference>
<sequence length="336" mass="35462">MDHDRILLEHGGGGLLSHELVTGIFLPLFRNACLERLEDSAVITLGDRKLCFTTDSYVIDPLFFPGGDIGSLAVHGTINDLSVCGGKPLMMSAGFILEEGFPMEDLRRISRSMAEAAQKAGVSIVTGDTKVVARGAADGLFINTSGVGIIEYPSPLSVASIEPGDAVIVSGTIGDHGATVLSKRRELGLISEIRSDSAPLNGLIGSILEASPNVHCMRDPTRGGLGAILAEIAAQSGFRITIEETKLPVREEVRGICEILGFDPLFLANEGKVAVFCSPADACLILDKMKNHEYGRDAALIGFVGKRNGEGLILNTSVGGSRVVDLPLGELVPRIC</sequence>
<proteinExistence type="inferred from homology"/>
<dbReference type="CDD" id="cd02197">
    <property type="entry name" value="HypE"/>
    <property type="match status" value="1"/>
</dbReference>
<dbReference type="Gene3D" id="3.30.1330.10">
    <property type="entry name" value="PurM-like, N-terminal domain"/>
    <property type="match status" value="1"/>
</dbReference>
<dbReference type="GO" id="GO:0051604">
    <property type="term" value="P:protein maturation"/>
    <property type="evidence" value="ECO:0007669"/>
    <property type="project" value="TreeGrafter"/>
</dbReference>
<dbReference type="OrthoDB" id="9801934at2"/>
<feature type="domain" description="PurM-like N-terminal" evidence="2">
    <location>
        <begin position="38"/>
        <end position="150"/>
    </location>
</feature>
<dbReference type="eggNOG" id="COG0309">
    <property type="taxonomic scope" value="Bacteria"/>
</dbReference>
<dbReference type="InterPro" id="IPR010918">
    <property type="entry name" value="PurM-like_C_dom"/>
</dbReference>
<dbReference type="SUPFAM" id="SSF55326">
    <property type="entry name" value="PurM N-terminal domain-like"/>
    <property type="match status" value="1"/>
</dbReference>
<name>Q2LVY0_SYNAS</name>